<proteinExistence type="predicted"/>
<evidence type="ECO:0000313" key="3">
    <source>
        <dbReference type="Proteomes" id="UP000535491"/>
    </source>
</evidence>
<dbReference type="CDD" id="cd00093">
    <property type="entry name" value="HTH_XRE"/>
    <property type="match status" value="1"/>
</dbReference>
<dbReference type="Pfam" id="PF13374">
    <property type="entry name" value="TPR_10"/>
    <property type="match status" value="1"/>
</dbReference>
<accession>A0A7W2AAS3</accession>
<dbReference type="SMART" id="SM00028">
    <property type="entry name" value="TPR"/>
    <property type="match status" value="6"/>
</dbReference>
<feature type="repeat" description="TPR" evidence="1">
    <location>
        <begin position="316"/>
        <end position="349"/>
    </location>
</feature>
<evidence type="ECO:0000256" key="1">
    <source>
        <dbReference type="PROSITE-ProRule" id="PRU00339"/>
    </source>
</evidence>
<dbReference type="InterPro" id="IPR011990">
    <property type="entry name" value="TPR-like_helical_dom_sf"/>
</dbReference>
<protein>
    <recommendedName>
        <fullName evidence="4">HTH cro/C1-type domain-containing protein</fullName>
    </recommendedName>
</protein>
<feature type="non-terminal residue" evidence="2">
    <location>
        <position position="1"/>
    </location>
</feature>
<gene>
    <name evidence="2" type="ORF">H1191_20120</name>
</gene>
<dbReference type="Gene3D" id="1.25.40.10">
    <property type="entry name" value="Tetratricopeptide repeat domain"/>
    <property type="match status" value="3"/>
</dbReference>
<organism evidence="2 3">
    <name type="scientific">Paenactinomyces guangxiensis</name>
    <dbReference type="NCBI Taxonomy" id="1490290"/>
    <lineage>
        <taxon>Bacteria</taxon>
        <taxon>Bacillati</taxon>
        <taxon>Bacillota</taxon>
        <taxon>Bacilli</taxon>
        <taxon>Bacillales</taxon>
        <taxon>Thermoactinomycetaceae</taxon>
        <taxon>Paenactinomyces</taxon>
    </lineage>
</organism>
<keyword evidence="1" id="KW-0802">TPR repeat</keyword>
<dbReference type="Proteomes" id="UP000535491">
    <property type="component" value="Unassembled WGS sequence"/>
</dbReference>
<dbReference type="InterPro" id="IPR019734">
    <property type="entry name" value="TPR_rpt"/>
</dbReference>
<sequence length="452" mass="51916">KLRQEDLADNIISQVVVSNIETGKTDVSEKKIIYLFNKLGLKEEDMNKFYIDEEKINQEEVAEELELRLESIETIVDLVDADQGLAELRCLPLPPGDPFIVVVHFLKGKGYLFKGNLKKSRKHFFEAIRYLNDKHAKILSTNLKSLCYYQLSRIEYLQNDLHEALEYCKKGISSFIIDGKRKYTKHLLLLSKAIYLQKLNRLEDAQTVMDQITTSAHTNEQTEVTPSTIDSKEIALNLIELQATIWAKGSMYTQAIKLARQGIELARIDQAFNRSCELWITLGSIYSEKDKFNLAEICFLTALKLKDKIQTEYLLAYAFTQLGTLYSKREEFSHAEDHFLKAVKISRKINDAYQETEALMGLGSCYVKQKMHEKATKCLHEALDLAKQHSFMKQKNQLLLMLGHYLKNIGNPHYQQYALDFFFSNADPLFGGGEQPMLYSPTKRQVADPPNG</sequence>
<dbReference type="SUPFAM" id="SSF48452">
    <property type="entry name" value="TPR-like"/>
    <property type="match status" value="2"/>
</dbReference>
<reference evidence="2 3" key="1">
    <citation type="submission" date="2020-07" db="EMBL/GenBank/DDBJ databases">
        <authorList>
            <person name="Feng H."/>
        </authorList>
    </citation>
    <scope>NUCLEOTIDE SEQUENCE [LARGE SCALE GENOMIC DNA]</scope>
    <source>
        <strain evidence="3">s-10</strain>
    </source>
</reference>
<dbReference type="AlphaFoldDB" id="A0A7W2AAS3"/>
<dbReference type="EMBL" id="JACEIQ010000049">
    <property type="protein sequence ID" value="MBA4496562.1"/>
    <property type="molecule type" value="Genomic_DNA"/>
</dbReference>
<dbReference type="PANTHER" id="PTHR12558">
    <property type="entry name" value="CELL DIVISION CYCLE 16,23,27"/>
    <property type="match status" value="1"/>
</dbReference>
<dbReference type="PANTHER" id="PTHR12558:SF13">
    <property type="entry name" value="CELL DIVISION CYCLE PROTEIN 27 HOMOLOG"/>
    <property type="match status" value="1"/>
</dbReference>
<evidence type="ECO:0000313" key="2">
    <source>
        <dbReference type="EMBL" id="MBA4496562.1"/>
    </source>
</evidence>
<dbReference type="Pfam" id="PF13181">
    <property type="entry name" value="TPR_8"/>
    <property type="match status" value="2"/>
</dbReference>
<dbReference type="PROSITE" id="PS50005">
    <property type="entry name" value="TPR"/>
    <property type="match status" value="2"/>
</dbReference>
<name>A0A7W2AAS3_9BACL</name>
<keyword evidence="3" id="KW-1185">Reference proteome</keyword>
<comment type="caution">
    <text evidence="2">The sequence shown here is derived from an EMBL/GenBank/DDBJ whole genome shotgun (WGS) entry which is preliminary data.</text>
</comment>
<dbReference type="RefSeq" id="WP_181755093.1">
    <property type="nucleotide sequence ID" value="NZ_JACEIQ010000049.1"/>
</dbReference>
<feature type="repeat" description="TPR" evidence="1">
    <location>
        <begin position="356"/>
        <end position="389"/>
    </location>
</feature>
<evidence type="ECO:0008006" key="4">
    <source>
        <dbReference type="Google" id="ProtNLM"/>
    </source>
</evidence>
<dbReference type="InterPro" id="IPR001387">
    <property type="entry name" value="Cro/C1-type_HTH"/>
</dbReference>